<evidence type="ECO:0000313" key="2">
    <source>
        <dbReference type="Proteomes" id="UP000185557"/>
    </source>
</evidence>
<proteinExistence type="predicted"/>
<accession>A0A1U7J950</accession>
<dbReference type="Proteomes" id="UP000185557">
    <property type="component" value="Unassembled WGS sequence"/>
</dbReference>
<comment type="caution">
    <text evidence="1">The sequence shown here is derived from an EMBL/GenBank/DDBJ whole genome shotgun (WGS) entry which is preliminary data.</text>
</comment>
<protein>
    <submittedName>
        <fullName evidence="1">Uncharacterized protein</fullName>
    </submittedName>
</protein>
<dbReference type="EMBL" id="MRCG01000002">
    <property type="protein sequence ID" value="OKH49994.1"/>
    <property type="molecule type" value="Genomic_DNA"/>
</dbReference>
<reference evidence="1 2" key="1">
    <citation type="submission" date="2016-11" db="EMBL/GenBank/DDBJ databases">
        <title>Draft Genome Sequences of Nine Cyanobacterial Strains from Diverse Habitats.</title>
        <authorList>
            <person name="Zhu T."/>
            <person name="Hou S."/>
            <person name="Lu X."/>
            <person name="Hess W.R."/>
        </authorList>
    </citation>
    <scope>NUCLEOTIDE SEQUENCE [LARGE SCALE GENOMIC DNA]</scope>
    <source>
        <strain evidence="1 2">NIES-30</strain>
    </source>
</reference>
<organism evidence="1 2">
    <name type="scientific">Phormidium tenue NIES-30</name>
    <dbReference type="NCBI Taxonomy" id="549789"/>
    <lineage>
        <taxon>Bacteria</taxon>
        <taxon>Bacillati</taxon>
        <taxon>Cyanobacteriota</taxon>
        <taxon>Cyanophyceae</taxon>
        <taxon>Oscillatoriophycideae</taxon>
        <taxon>Oscillatoriales</taxon>
        <taxon>Oscillatoriaceae</taxon>
        <taxon>Phormidium</taxon>
    </lineage>
</organism>
<dbReference type="STRING" id="549789.NIES30_04600"/>
<name>A0A1U7J950_9CYAN</name>
<keyword evidence="2" id="KW-1185">Reference proteome</keyword>
<evidence type="ECO:0000313" key="1">
    <source>
        <dbReference type="EMBL" id="OKH49994.1"/>
    </source>
</evidence>
<dbReference type="AlphaFoldDB" id="A0A1U7J950"/>
<gene>
    <name evidence="1" type="ORF">NIES30_04600</name>
</gene>
<sequence length="125" mass="14284">MLRLFVEWDGDAANLKLFLRCSSCGGIIEDSDLAVALYPVRIQSRREVYGVPITDLDWTTVYTVHSGACAYRARTLAEKTYKRLEAVQLSVFLSLLMTSTDALRDTRPELWEEIKREMESDTMSI</sequence>